<evidence type="ECO:0000313" key="1">
    <source>
        <dbReference type="EMBL" id="DAF54691.1"/>
    </source>
</evidence>
<dbReference type="EMBL" id="BK032682">
    <property type="protein sequence ID" value="DAF54691.1"/>
    <property type="molecule type" value="Genomic_DNA"/>
</dbReference>
<protein>
    <submittedName>
        <fullName evidence="1">Uncharacterized protein</fullName>
    </submittedName>
</protein>
<proteinExistence type="predicted"/>
<accession>A0A8S5SV71</accession>
<reference evidence="1" key="1">
    <citation type="journal article" date="2021" name="Proc. Natl. Acad. Sci. U.S.A.">
        <title>A Catalog of Tens of Thousands of Viruses from Human Metagenomes Reveals Hidden Associations with Chronic Diseases.</title>
        <authorList>
            <person name="Tisza M.J."/>
            <person name="Buck C.B."/>
        </authorList>
    </citation>
    <scope>NUCLEOTIDE SEQUENCE</scope>
    <source>
        <strain evidence="1">CtqPo10</strain>
    </source>
</reference>
<name>A0A8S5SV71_9CAUD</name>
<organism evidence="1">
    <name type="scientific">Siphoviridae sp. ctqPo10</name>
    <dbReference type="NCBI Taxonomy" id="2827948"/>
    <lineage>
        <taxon>Viruses</taxon>
        <taxon>Duplodnaviria</taxon>
        <taxon>Heunggongvirae</taxon>
        <taxon>Uroviricota</taxon>
        <taxon>Caudoviricetes</taxon>
    </lineage>
</organism>
<sequence>MTIGQFSSLCWISNKKFDYKIVTQNHITNLYHHLHHKNVIK</sequence>